<name>A0A553PBF2_TIGCA</name>
<evidence type="ECO:0000313" key="1">
    <source>
        <dbReference type="EMBL" id="TRY75021.1"/>
    </source>
</evidence>
<gene>
    <name evidence="1" type="ORF">TCAL_15586</name>
</gene>
<sequence length="60" mass="6678">QAPSPPGIRVFGPKSVRLSPEVLLTLFALRQPHSLRPRVGEFCMTLLCNSAWQAHLIPRS</sequence>
<dbReference type="Proteomes" id="UP000318571">
    <property type="component" value="Chromosome 2"/>
</dbReference>
<dbReference type="EMBL" id="VCGU01000005">
    <property type="protein sequence ID" value="TRY75021.1"/>
    <property type="molecule type" value="Genomic_DNA"/>
</dbReference>
<proteinExistence type="predicted"/>
<organism evidence="1 2">
    <name type="scientific">Tigriopus californicus</name>
    <name type="common">Marine copepod</name>
    <dbReference type="NCBI Taxonomy" id="6832"/>
    <lineage>
        <taxon>Eukaryota</taxon>
        <taxon>Metazoa</taxon>
        <taxon>Ecdysozoa</taxon>
        <taxon>Arthropoda</taxon>
        <taxon>Crustacea</taxon>
        <taxon>Multicrustacea</taxon>
        <taxon>Hexanauplia</taxon>
        <taxon>Copepoda</taxon>
        <taxon>Harpacticoida</taxon>
        <taxon>Harpacticidae</taxon>
        <taxon>Tigriopus</taxon>
    </lineage>
</organism>
<accession>A0A553PBF2</accession>
<comment type="caution">
    <text evidence="1">The sequence shown here is derived from an EMBL/GenBank/DDBJ whole genome shotgun (WGS) entry which is preliminary data.</text>
</comment>
<protein>
    <submittedName>
        <fullName evidence="1">Uncharacterized protein</fullName>
    </submittedName>
</protein>
<dbReference type="AlphaFoldDB" id="A0A553PBF2"/>
<reference evidence="1 2" key="1">
    <citation type="journal article" date="2018" name="Nat. Ecol. Evol.">
        <title>Genomic signatures of mitonuclear coevolution across populations of Tigriopus californicus.</title>
        <authorList>
            <person name="Barreto F.S."/>
            <person name="Watson E.T."/>
            <person name="Lima T.G."/>
            <person name="Willett C.S."/>
            <person name="Edmands S."/>
            <person name="Li W."/>
            <person name="Burton R.S."/>
        </authorList>
    </citation>
    <scope>NUCLEOTIDE SEQUENCE [LARGE SCALE GENOMIC DNA]</scope>
    <source>
        <strain evidence="1 2">San Diego</strain>
    </source>
</reference>
<feature type="non-terminal residue" evidence="1">
    <location>
        <position position="1"/>
    </location>
</feature>
<keyword evidence="2" id="KW-1185">Reference proteome</keyword>
<evidence type="ECO:0000313" key="2">
    <source>
        <dbReference type="Proteomes" id="UP000318571"/>
    </source>
</evidence>